<dbReference type="AlphaFoldDB" id="A0A847SNP9"/>
<protein>
    <recommendedName>
        <fullName evidence="3">Lipoprotein</fullName>
    </recommendedName>
</protein>
<sequence length="222" mass="24792">MKRIPLLLLLAFGACHLSTDKKHIAASADIQLLLDCYADLKTDTLLVTTPGTLEDSSSVYHGKLIDTTLLTLLPPEFGPSSDPYYACFKFNLDNNTIGLITRCPDEYASSSIKLFVYHRQGNTITFETELANTWGDAGDFLDKSSILYRTTGKEWMGIIENYVGSEATPADSTTLGFESFDYYHVKWEHQRLDTVSRDSSALTDIFRRISPGADKKVVTLQQ</sequence>
<dbReference type="PROSITE" id="PS51257">
    <property type="entry name" value="PROKAR_LIPOPROTEIN"/>
    <property type="match status" value="1"/>
</dbReference>
<comment type="caution">
    <text evidence="1">The sequence shown here is derived from an EMBL/GenBank/DDBJ whole genome shotgun (WGS) entry which is preliminary data.</text>
</comment>
<organism evidence="1 2">
    <name type="scientific">Chitinophaga eiseniae</name>
    <dbReference type="NCBI Taxonomy" id="634771"/>
    <lineage>
        <taxon>Bacteria</taxon>
        <taxon>Pseudomonadati</taxon>
        <taxon>Bacteroidota</taxon>
        <taxon>Chitinophagia</taxon>
        <taxon>Chitinophagales</taxon>
        <taxon>Chitinophagaceae</taxon>
        <taxon>Chitinophaga</taxon>
    </lineage>
</organism>
<evidence type="ECO:0000313" key="1">
    <source>
        <dbReference type="EMBL" id="NLR79046.1"/>
    </source>
</evidence>
<proteinExistence type="predicted"/>
<accession>A0A847SNP9</accession>
<gene>
    <name evidence="1" type="ORF">HGH91_10435</name>
</gene>
<dbReference type="RefSeq" id="WP_168738387.1">
    <property type="nucleotide sequence ID" value="NZ_JABAHZ010000002.1"/>
</dbReference>
<dbReference type="Proteomes" id="UP000552864">
    <property type="component" value="Unassembled WGS sequence"/>
</dbReference>
<evidence type="ECO:0000313" key="2">
    <source>
        <dbReference type="Proteomes" id="UP000552864"/>
    </source>
</evidence>
<dbReference type="EMBL" id="JABAHZ010000002">
    <property type="protein sequence ID" value="NLR79046.1"/>
    <property type="molecule type" value="Genomic_DNA"/>
</dbReference>
<name>A0A847SNP9_9BACT</name>
<keyword evidence="2" id="KW-1185">Reference proteome</keyword>
<evidence type="ECO:0008006" key="3">
    <source>
        <dbReference type="Google" id="ProtNLM"/>
    </source>
</evidence>
<reference evidence="1 2" key="1">
    <citation type="submission" date="2020-04" db="EMBL/GenBank/DDBJ databases">
        <authorList>
            <person name="Yin C."/>
        </authorList>
    </citation>
    <scope>NUCLEOTIDE SEQUENCE [LARGE SCALE GENOMIC DNA]</scope>
    <source>
        <strain evidence="1 2">Ak56</strain>
    </source>
</reference>